<evidence type="ECO:0000256" key="1">
    <source>
        <dbReference type="SAM" id="MobiDB-lite"/>
    </source>
</evidence>
<keyword evidence="3" id="KW-1185">Reference proteome</keyword>
<dbReference type="RefSeq" id="WP_052113579.1">
    <property type="nucleotide sequence ID" value="NZ_BJYK01000009.1"/>
</dbReference>
<feature type="compositionally biased region" description="Pro residues" evidence="1">
    <location>
        <begin position="258"/>
        <end position="274"/>
    </location>
</feature>
<dbReference type="AlphaFoldDB" id="A0A511YZQ4"/>
<evidence type="ECO:0000313" key="3">
    <source>
        <dbReference type="Proteomes" id="UP000321484"/>
    </source>
</evidence>
<proteinExistence type="predicted"/>
<dbReference type="Proteomes" id="UP000321484">
    <property type="component" value="Unassembled WGS sequence"/>
</dbReference>
<comment type="caution">
    <text evidence="2">The sequence shown here is derived from an EMBL/GenBank/DDBJ whole genome shotgun (WGS) entry which is preliminary data.</text>
</comment>
<protein>
    <submittedName>
        <fullName evidence="2">Uncharacterized protein</fullName>
    </submittedName>
</protein>
<feature type="region of interest" description="Disordered" evidence="1">
    <location>
        <begin position="233"/>
        <end position="274"/>
    </location>
</feature>
<name>A0A511YZQ4_9CELL</name>
<organism evidence="2 3">
    <name type="scientific">Actinotalea fermentans</name>
    <dbReference type="NCBI Taxonomy" id="43671"/>
    <lineage>
        <taxon>Bacteria</taxon>
        <taxon>Bacillati</taxon>
        <taxon>Actinomycetota</taxon>
        <taxon>Actinomycetes</taxon>
        <taxon>Micrococcales</taxon>
        <taxon>Cellulomonadaceae</taxon>
        <taxon>Actinotalea</taxon>
    </lineage>
</organism>
<dbReference type="EMBL" id="BJYK01000009">
    <property type="protein sequence ID" value="GEN80701.1"/>
    <property type="molecule type" value="Genomic_DNA"/>
</dbReference>
<reference evidence="2 3" key="1">
    <citation type="submission" date="2019-07" db="EMBL/GenBank/DDBJ databases">
        <title>Whole genome shotgun sequence of Actinotalea fermentans NBRC 105374.</title>
        <authorList>
            <person name="Hosoyama A."/>
            <person name="Uohara A."/>
            <person name="Ohji S."/>
            <person name="Ichikawa N."/>
        </authorList>
    </citation>
    <scope>NUCLEOTIDE SEQUENCE [LARGE SCALE GENOMIC DNA]</scope>
    <source>
        <strain evidence="2 3">NBRC 105374</strain>
    </source>
</reference>
<accession>A0A511YZQ4</accession>
<evidence type="ECO:0000313" key="2">
    <source>
        <dbReference type="EMBL" id="GEN80701.1"/>
    </source>
</evidence>
<gene>
    <name evidence="2" type="ORF">AFE02nite_24350</name>
</gene>
<sequence length="274" mass="30735">MTQDKAFVVMQVGEKDSIERRRADDIYNYIVTPALTEFGITPYRADLDPSPGGITAKMLSELINSRLIIADLTGRNPNVFYELGIVHAFAKPLISVAEAVTDLPFDTKDERVIELGMWGEAGLTYVQGEQAKQSLRESLKIVLAEGYTPPSPLRDLAANRSIDELAPENPVAAELAQMRATLDELRHRVMPRPSIPQNVREDLKVLRETVERNLDALEEWELDALWNERTSANQDQWATEMREKWSPPAEPVSSDPWATPPSPGTNPFVDEPPF</sequence>
<dbReference type="OrthoDB" id="5180013at2"/>